<dbReference type="EMBL" id="JAOQKE010000015">
    <property type="protein sequence ID" value="MCU6725916.1"/>
    <property type="molecule type" value="Genomic_DNA"/>
</dbReference>
<comment type="caution">
    <text evidence="1">The sequence shown here is derived from an EMBL/GenBank/DDBJ whole genome shotgun (WGS) entry which is preliminary data.</text>
</comment>
<dbReference type="InterPro" id="IPR036188">
    <property type="entry name" value="FAD/NAD-bd_sf"/>
</dbReference>
<evidence type="ECO:0000313" key="2">
    <source>
        <dbReference type="Proteomes" id="UP001652338"/>
    </source>
</evidence>
<dbReference type="InterPro" id="IPR037099">
    <property type="entry name" value="Fum_R/Succ_DH_flav-like_C_sf"/>
</dbReference>
<dbReference type="Proteomes" id="UP001652338">
    <property type="component" value="Unassembled WGS sequence"/>
</dbReference>
<keyword evidence="2" id="KW-1185">Reference proteome</keyword>
<proteinExistence type="predicted"/>
<gene>
    <name evidence="1" type="ORF">OCV47_11245</name>
</gene>
<dbReference type="RefSeq" id="WP_262655152.1">
    <property type="nucleotide sequence ID" value="NZ_JAOQKE010000015.1"/>
</dbReference>
<protein>
    <submittedName>
        <fullName evidence="1">Uncharacterized protein</fullName>
    </submittedName>
</protein>
<name>A0ABT2SNQ4_9FIRM</name>
<dbReference type="Gene3D" id="3.50.50.60">
    <property type="entry name" value="FAD/NAD(P)-binding domain"/>
    <property type="match status" value="2"/>
</dbReference>
<accession>A0ABT2SNQ4</accession>
<dbReference type="SUPFAM" id="SSF46977">
    <property type="entry name" value="Succinate dehydrogenase/fumarate reductase flavoprotein C-terminal domain"/>
    <property type="match status" value="1"/>
</dbReference>
<reference evidence="1 2" key="1">
    <citation type="journal article" date="2021" name="ISME Commun">
        <title>Automated analysis of genomic sequences facilitates high-throughput and comprehensive description of bacteria.</title>
        <authorList>
            <person name="Hitch T.C.A."/>
        </authorList>
    </citation>
    <scope>NUCLEOTIDE SEQUENCE [LARGE SCALE GENOMIC DNA]</scope>
    <source>
        <strain evidence="1 2">Sanger_29</strain>
    </source>
</reference>
<sequence length="206" mass="23324">MELLIILSAGKGMTDCWKELKRLGVKIYDRTEATALLITVENGKKRGIGAIGMNVHTWKLLVFRAKATMLTMSRPARVWLFNPDLVGLCENPHDLMRTHEVLDILDVAEMILHACLMRKSSSKQLCFTRSDYTEMDPQKDRCFITLRKERDQVVEGEVPLDYFGALRLNMSYLWNNRYTSMQNICTAIGNAFSSKSKSGLCPGAAV</sequence>
<evidence type="ECO:0000313" key="1">
    <source>
        <dbReference type="EMBL" id="MCU6725916.1"/>
    </source>
</evidence>
<organism evidence="1 2">
    <name type="scientific">Muricoprocola aceti</name>
    <dbReference type="NCBI Taxonomy" id="2981772"/>
    <lineage>
        <taxon>Bacteria</taxon>
        <taxon>Bacillati</taxon>
        <taxon>Bacillota</taxon>
        <taxon>Clostridia</taxon>
        <taxon>Lachnospirales</taxon>
        <taxon>Lachnospiraceae</taxon>
        <taxon>Muricoprocola</taxon>
    </lineage>
</organism>